<dbReference type="SUPFAM" id="SSF48239">
    <property type="entry name" value="Terpenoid cyclases/Protein prenyltransferases"/>
    <property type="match status" value="2"/>
</dbReference>
<dbReference type="InterPro" id="IPR001906">
    <property type="entry name" value="Terpene_synth_N"/>
</dbReference>
<evidence type="ECO:0000256" key="4">
    <source>
        <dbReference type="ARBA" id="ARBA00023239"/>
    </source>
</evidence>
<keyword evidence="8" id="KW-1185">Reference proteome</keyword>
<dbReference type="Proteomes" id="UP001420932">
    <property type="component" value="Unassembled WGS sequence"/>
</dbReference>
<protein>
    <submittedName>
        <fullName evidence="7">Uncharacterized protein</fullName>
    </submittedName>
</protein>
<dbReference type="GO" id="GO:0016102">
    <property type="term" value="P:diterpenoid biosynthetic process"/>
    <property type="evidence" value="ECO:0007669"/>
    <property type="project" value="InterPro"/>
</dbReference>
<dbReference type="PANTHER" id="PTHR31739:SF3">
    <property type="entry name" value="ENT-KAUR-16-ENE SYNTHASE, CHLOROPLASTIC"/>
    <property type="match status" value="1"/>
</dbReference>
<dbReference type="InterPro" id="IPR005630">
    <property type="entry name" value="Terpene_synthase_metal-bd"/>
</dbReference>
<keyword evidence="2" id="KW-0479">Metal-binding</keyword>
<dbReference type="GO" id="GO:0010333">
    <property type="term" value="F:terpene synthase activity"/>
    <property type="evidence" value="ECO:0007669"/>
    <property type="project" value="InterPro"/>
</dbReference>
<dbReference type="Pfam" id="PF03936">
    <property type="entry name" value="Terpene_synth_C"/>
    <property type="match status" value="1"/>
</dbReference>
<dbReference type="InterPro" id="IPR044814">
    <property type="entry name" value="Terpene_cyclase_plant_C1"/>
</dbReference>
<comment type="cofactor">
    <cofactor evidence="1">
        <name>Mg(2+)</name>
        <dbReference type="ChEBI" id="CHEBI:18420"/>
    </cofactor>
</comment>
<reference evidence="7 8" key="1">
    <citation type="submission" date="2024-01" db="EMBL/GenBank/DDBJ databases">
        <title>Genome assemblies of Stephania.</title>
        <authorList>
            <person name="Yang L."/>
        </authorList>
    </citation>
    <scope>NUCLEOTIDE SEQUENCE [LARGE SCALE GENOMIC DNA]</scope>
    <source>
        <strain evidence="7">YNDBR</strain>
        <tissue evidence="7">Leaf</tissue>
    </source>
</reference>
<dbReference type="Pfam" id="PF01397">
    <property type="entry name" value="Terpene_synth"/>
    <property type="match status" value="1"/>
</dbReference>
<evidence type="ECO:0000256" key="1">
    <source>
        <dbReference type="ARBA" id="ARBA00001946"/>
    </source>
</evidence>
<evidence type="ECO:0000256" key="2">
    <source>
        <dbReference type="ARBA" id="ARBA00022723"/>
    </source>
</evidence>
<dbReference type="Gene3D" id="1.50.10.130">
    <property type="entry name" value="Terpene synthase, N-terminal domain"/>
    <property type="match status" value="1"/>
</dbReference>
<keyword evidence="3" id="KW-0460">Magnesium</keyword>
<dbReference type="AlphaFoldDB" id="A0AAP0KEU2"/>
<dbReference type="InterPro" id="IPR008930">
    <property type="entry name" value="Terpenoid_cyclase/PrenylTrfase"/>
</dbReference>
<dbReference type="EMBL" id="JBBNAF010000004">
    <property type="protein sequence ID" value="KAK9149957.1"/>
    <property type="molecule type" value="Genomic_DNA"/>
</dbReference>
<proteinExistence type="predicted"/>
<dbReference type="PANTHER" id="PTHR31739">
    <property type="entry name" value="ENT-COPALYL DIPHOSPHATE SYNTHASE, CHLOROPLASTIC"/>
    <property type="match status" value="1"/>
</dbReference>
<dbReference type="CDD" id="cd00684">
    <property type="entry name" value="Terpene_cyclase_plant_C1"/>
    <property type="match status" value="1"/>
</dbReference>
<name>A0AAP0KEU2_9MAGN</name>
<dbReference type="SFLD" id="SFLDG01014">
    <property type="entry name" value="Terpene_Cyclase_Like_1_N-term"/>
    <property type="match status" value="1"/>
</dbReference>
<sequence>MDLPDSGHERRMAVRRPRSAAVKCAQVPEEESIREMFTKVELTVSAYDTAWVAMIPSQDSQQQPCFPQCLNWLLKNQLPNGSWGLPCHLMPIKDSLSSTLACILALNRWGVGEEHVRKGLVFLGSNIEAAVDEKQQFPVGFNILFPGMIDYGKDMGLNFSFSPIILETMLRKRDAELERSHSKGMQAYLAYLAEGLTKLQDWKDVMRFQRKNGSLFNSPSATAAALIHVHDAKCYEYLLSLSQKFSDAVPTIYPVDAFARLHMMDRLERLGIARHFRTEITNVLDETFRCWLQKDDEIFTDVESRALAFRHLRMSGYDVSSDALSDFDEQGKFFSSMEGITGGVGAVLELYRASQIMLLPNEHTLEKIHSWTSHFLKQQLLNNSLHEHSFAEEVDNALKFPSDATVERLEHRRNIESYNADKIHTVKTSYRCSNIDNRHFLRQAVEDYNRCQAIHRKELKHLERWFEKNRLDQLEFARQKLSYSYFSIASTIFPPELSDARMSWTKNTVLTTIVDDFFDFGGSQKELADLVSVFERSDGNLNTDDCSEQVEIIQSALHSTIEELGIKAFAYQGRNVTSHLIDLWLSLLKSMMKEATWARDKWTPAFHEYMSNACTSFALGPVVLITLYFLGPKISKEVIGSPEYANLFTHISVCGRLLNDIQSFKREAKQGKSNSVLLHMIRGNGAISEEEAVRDMKLLIDKSKRKVLRLVLQSKGSVIPRDCKDLFWKTVRVSHLFYKSSDGFSSQQEMLDEVNSVLHDPINLPSSSLH</sequence>
<keyword evidence="4" id="KW-0456">Lyase</keyword>
<evidence type="ECO:0000256" key="3">
    <source>
        <dbReference type="ARBA" id="ARBA00022842"/>
    </source>
</evidence>
<dbReference type="Gene3D" id="1.10.600.10">
    <property type="entry name" value="Farnesyl Diphosphate Synthase"/>
    <property type="match status" value="1"/>
</dbReference>
<feature type="domain" description="Terpene synthase metal-binding" evidence="6">
    <location>
        <begin position="471"/>
        <end position="705"/>
    </location>
</feature>
<dbReference type="FunFam" id="1.50.10.130:FF:000002">
    <property type="entry name" value="Ent-copalyl diphosphate synthase, chloroplastic"/>
    <property type="match status" value="1"/>
</dbReference>
<dbReference type="GO" id="GO:0000287">
    <property type="term" value="F:magnesium ion binding"/>
    <property type="evidence" value="ECO:0007669"/>
    <property type="project" value="InterPro"/>
</dbReference>
<dbReference type="InterPro" id="IPR008949">
    <property type="entry name" value="Isoprenoid_synthase_dom_sf"/>
</dbReference>
<accession>A0AAP0KEU2</accession>
<organism evidence="7 8">
    <name type="scientific">Stephania yunnanensis</name>
    <dbReference type="NCBI Taxonomy" id="152371"/>
    <lineage>
        <taxon>Eukaryota</taxon>
        <taxon>Viridiplantae</taxon>
        <taxon>Streptophyta</taxon>
        <taxon>Embryophyta</taxon>
        <taxon>Tracheophyta</taxon>
        <taxon>Spermatophyta</taxon>
        <taxon>Magnoliopsida</taxon>
        <taxon>Ranunculales</taxon>
        <taxon>Menispermaceae</taxon>
        <taxon>Menispermoideae</taxon>
        <taxon>Cissampelideae</taxon>
        <taxon>Stephania</taxon>
    </lineage>
</organism>
<dbReference type="SUPFAM" id="SSF48576">
    <property type="entry name" value="Terpenoid synthases"/>
    <property type="match status" value="1"/>
</dbReference>
<feature type="domain" description="Terpene synthase N-terminal" evidence="5">
    <location>
        <begin position="201"/>
        <end position="398"/>
    </location>
</feature>
<comment type="caution">
    <text evidence="7">The sequence shown here is derived from an EMBL/GenBank/DDBJ whole genome shotgun (WGS) entry which is preliminary data.</text>
</comment>
<evidence type="ECO:0000313" key="7">
    <source>
        <dbReference type="EMBL" id="KAK9149957.1"/>
    </source>
</evidence>
<evidence type="ECO:0000313" key="8">
    <source>
        <dbReference type="Proteomes" id="UP001420932"/>
    </source>
</evidence>
<dbReference type="FunFam" id="1.50.10.160:FF:000002">
    <property type="entry name" value="cis-abienol synthase, chloroplastic"/>
    <property type="match status" value="1"/>
</dbReference>
<evidence type="ECO:0000259" key="6">
    <source>
        <dbReference type="Pfam" id="PF03936"/>
    </source>
</evidence>
<evidence type="ECO:0000259" key="5">
    <source>
        <dbReference type="Pfam" id="PF01397"/>
    </source>
</evidence>
<gene>
    <name evidence="7" type="ORF">Syun_008266</name>
</gene>
<dbReference type="InterPro" id="IPR036965">
    <property type="entry name" value="Terpene_synth_N_sf"/>
</dbReference>
<dbReference type="Gene3D" id="1.50.10.160">
    <property type="match status" value="1"/>
</dbReference>
<dbReference type="FunFam" id="1.10.600.10:FF:000005">
    <property type="entry name" value="Ent-kaur-16-ene synthase, chloroplastic"/>
    <property type="match status" value="1"/>
</dbReference>
<dbReference type="InterPro" id="IPR050148">
    <property type="entry name" value="Terpene_synthase-like"/>
</dbReference>